<evidence type="ECO:0000256" key="2">
    <source>
        <dbReference type="ARBA" id="ARBA00018370"/>
    </source>
</evidence>
<dbReference type="GO" id="GO:0005886">
    <property type="term" value="C:plasma membrane"/>
    <property type="evidence" value="ECO:0007669"/>
    <property type="project" value="UniProtKB-SubCell"/>
</dbReference>
<evidence type="ECO:0000256" key="10">
    <source>
        <dbReference type="ARBA" id="ARBA00031484"/>
    </source>
</evidence>
<proteinExistence type="inferred from homology"/>
<protein>
    <recommendedName>
        <fullName evidence="2">Parvulin-like PPIase</fullName>
    </recommendedName>
    <alternativeName>
        <fullName evidence="9">Peptidyl-prolyl cis-trans isomerase plp</fullName>
    </alternativeName>
    <alternativeName>
        <fullName evidence="12">Periplasmic chaperone PpiD</fullName>
    </alternativeName>
    <alternativeName>
        <fullName evidence="13">Periplasmic folding chaperone</fullName>
    </alternativeName>
    <alternativeName>
        <fullName evidence="10">Rotamase plp</fullName>
    </alternativeName>
</protein>
<accession>A0AAW9SU54</accession>
<keyword evidence="5" id="KW-0812">Transmembrane</keyword>
<evidence type="ECO:0000313" key="15">
    <source>
        <dbReference type="EMBL" id="MEN9062820.1"/>
    </source>
</evidence>
<dbReference type="RefSeq" id="WP_347167745.1">
    <property type="nucleotide sequence ID" value="NZ_JBDNCH010000002.1"/>
</dbReference>
<dbReference type="AlphaFoldDB" id="A0AAW9SU54"/>
<evidence type="ECO:0000256" key="11">
    <source>
        <dbReference type="ARBA" id="ARBA00038408"/>
    </source>
</evidence>
<keyword evidence="3" id="KW-1003">Cell membrane</keyword>
<evidence type="ECO:0000256" key="1">
    <source>
        <dbReference type="ARBA" id="ARBA00004382"/>
    </source>
</evidence>
<dbReference type="InterPro" id="IPR000297">
    <property type="entry name" value="PPIase_PpiC"/>
</dbReference>
<dbReference type="Pfam" id="PF13624">
    <property type="entry name" value="SurA_N_3"/>
    <property type="match status" value="1"/>
</dbReference>
<dbReference type="InterPro" id="IPR052029">
    <property type="entry name" value="PpiD_chaperone"/>
</dbReference>
<evidence type="ECO:0000256" key="12">
    <source>
        <dbReference type="ARBA" id="ARBA00040743"/>
    </source>
</evidence>
<dbReference type="Proteomes" id="UP001428774">
    <property type="component" value="Unassembled WGS sequence"/>
</dbReference>
<dbReference type="InterPro" id="IPR027304">
    <property type="entry name" value="Trigger_fact/SurA_dom_sf"/>
</dbReference>
<comment type="caution">
    <text evidence="15">The sequence shown here is derived from an EMBL/GenBank/DDBJ whole genome shotgun (WGS) entry which is preliminary data.</text>
</comment>
<dbReference type="PANTHER" id="PTHR47529:SF1">
    <property type="entry name" value="PERIPLASMIC CHAPERONE PPID"/>
    <property type="match status" value="1"/>
</dbReference>
<evidence type="ECO:0000256" key="13">
    <source>
        <dbReference type="ARBA" id="ARBA00042775"/>
    </source>
</evidence>
<evidence type="ECO:0000313" key="16">
    <source>
        <dbReference type="Proteomes" id="UP001428774"/>
    </source>
</evidence>
<evidence type="ECO:0000256" key="3">
    <source>
        <dbReference type="ARBA" id="ARBA00022475"/>
    </source>
</evidence>
<evidence type="ECO:0000256" key="5">
    <source>
        <dbReference type="ARBA" id="ARBA00022692"/>
    </source>
</evidence>
<name>A0AAW9SU54_9RHOB</name>
<feature type="domain" description="PpiC" evidence="14">
    <location>
        <begin position="481"/>
        <end position="566"/>
    </location>
</feature>
<evidence type="ECO:0000256" key="8">
    <source>
        <dbReference type="ARBA" id="ARBA00023186"/>
    </source>
</evidence>
<dbReference type="EMBL" id="JBDNCH010000002">
    <property type="protein sequence ID" value="MEN9062820.1"/>
    <property type="molecule type" value="Genomic_DNA"/>
</dbReference>
<dbReference type="SUPFAM" id="SSF109998">
    <property type="entry name" value="Triger factor/SurA peptide-binding domain-like"/>
    <property type="match status" value="1"/>
</dbReference>
<keyword evidence="16" id="KW-1185">Reference proteome</keyword>
<keyword evidence="4" id="KW-0997">Cell inner membrane</keyword>
<dbReference type="InterPro" id="IPR046357">
    <property type="entry name" value="PPIase_dom_sf"/>
</dbReference>
<evidence type="ECO:0000256" key="9">
    <source>
        <dbReference type="ARBA" id="ARBA00030642"/>
    </source>
</evidence>
<dbReference type="Gene3D" id="3.10.50.40">
    <property type="match status" value="1"/>
</dbReference>
<organism evidence="15 16">
    <name type="scientific">Ponticoccus litoralis</name>
    <dbReference type="NCBI Taxonomy" id="422297"/>
    <lineage>
        <taxon>Bacteria</taxon>
        <taxon>Pseudomonadati</taxon>
        <taxon>Pseudomonadota</taxon>
        <taxon>Alphaproteobacteria</taxon>
        <taxon>Rhodobacterales</taxon>
        <taxon>Roseobacteraceae</taxon>
        <taxon>Ponticoccus</taxon>
    </lineage>
</organism>
<keyword evidence="7" id="KW-0472">Membrane</keyword>
<comment type="similarity">
    <text evidence="11">Belongs to the PpiD chaperone family.</text>
</comment>
<keyword evidence="8" id="KW-0143">Chaperone</keyword>
<dbReference type="Pfam" id="PF13145">
    <property type="entry name" value="Rotamase_2"/>
    <property type="match status" value="2"/>
</dbReference>
<dbReference type="GO" id="GO:0003755">
    <property type="term" value="F:peptidyl-prolyl cis-trans isomerase activity"/>
    <property type="evidence" value="ECO:0007669"/>
    <property type="project" value="InterPro"/>
</dbReference>
<dbReference type="PANTHER" id="PTHR47529">
    <property type="entry name" value="PEPTIDYL-PROLYL CIS-TRANS ISOMERASE D"/>
    <property type="match status" value="1"/>
</dbReference>
<reference evidence="15 16" key="1">
    <citation type="submission" date="2024-05" db="EMBL/GenBank/DDBJ databases">
        <title>Genome sequence of Ponticoccus litoralis KCCM 90028.</title>
        <authorList>
            <person name="Kim J.M."/>
            <person name="Lee J.K."/>
            <person name="Choi B.J."/>
            <person name="Bayburt H."/>
            <person name="Baek J.H."/>
            <person name="Jeon C.O."/>
        </authorList>
    </citation>
    <scope>NUCLEOTIDE SEQUENCE [LARGE SCALE GENOMIC DNA]</scope>
    <source>
        <strain evidence="15 16">KCCM 90028</strain>
    </source>
</reference>
<comment type="subcellular location">
    <subcellularLocation>
        <location evidence="1">Cell inner membrane</location>
        <topology evidence="1">Single-pass type II membrane protein</topology>
        <orientation evidence="1">Periplasmic side</orientation>
    </subcellularLocation>
</comment>
<evidence type="ECO:0000259" key="14">
    <source>
        <dbReference type="Pfam" id="PF13145"/>
    </source>
</evidence>
<evidence type="ECO:0000256" key="4">
    <source>
        <dbReference type="ARBA" id="ARBA00022519"/>
    </source>
</evidence>
<dbReference type="SUPFAM" id="SSF54534">
    <property type="entry name" value="FKBP-like"/>
    <property type="match status" value="1"/>
</dbReference>
<evidence type="ECO:0000256" key="6">
    <source>
        <dbReference type="ARBA" id="ARBA00022989"/>
    </source>
</evidence>
<keyword evidence="6" id="KW-1133">Transmembrane helix</keyword>
<evidence type="ECO:0000256" key="7">
    <source>
        <dbReference type="ARBA" id="ARBA00023136"/>
    </source>
</evidence>
<dbReference type="Gene3D" id="1.10.4030.10">
    <property type="entry name" value="Porin chaperone SurA, peptide-binding domain"/>
    <property type="match status" value="1"/>
</dbReference>
<gene>
    <name evidence="15" type="ORF">ABFB10_19395</name>
</gene>
<feature type="domain" description="PpiC" evidence="14">
    <location>
        <begin position="247"/>
        <end position="364"/>
    </location>
</feature>
<keyword evidence="15" id="KW-0413">Isomerase</keyword>
<sequence>MARKTGKVGGMAGWLLLGLLLLALGGFGATSFSGNLRSIGSVGETPIPVSTYARSLQNEIRAIEAQQGGAMTFQQAQARNIPQQVLSQMVVTAALKEEADTLGISVGDDKLAQDLRAIQAFRGPDGSFNREAYRMTLENAGLSEREFEEQLRGESASTLLQGAVLAGIKMPPAYLDTLIAYTGERRSFSWAEVSADAGGLDTGTTEATEDDLRAFYEENIGAFTRPRTKDITYAWLTPEMIVETVEVDENSLRAAYEERSAQYNMPERRLAERLVFANEAEAQDAAERIAAGEVTFEDLVAERDLDLADVDLGDVSRADLGEAAETVFAAEVGGVVGPAQSDLGVALYRVNAVLPAQETSFEDALPDLRGELALDRARRVVEQQAQGFDDELAGGVTLEELAETTDMELGQIDWNSRAEGAVTGYEAFRAAAEAAEEGDYPEIAELGDGGVFALRVDGIAEAAPYPFDEVRDDVRAAYDAQARANAALEQAEALLAPLAGDASFEEMGLEQRTETGLSRTSFGSDLPPEVLERVFTMRPAETAAIATGDSAIVVRLDDILPAETESPQAQQLARFFGDQAAQDVAQDLFRALATDIQDRAGVSIDQAALNAVHANFQ</sequence>